<keyword evidence="1" id="KW-0812">Transmembrane</keyword>
<comment type="caution">
    <text evidence="2">The sequence shown here is derived from an EMBL/GenBank/DDBJ whole genome shotgun (WGS) entry which is preliminary data.</text>
</comment>
<accession>A0A0F8YXB8</accession>
<name>A0A0F8YXB8_9ZZZZ</name>
<dbReference type="AlphaFoldDB" id="A0A0F8YXB8"/>
<feature type="transmembrane region" description="Helical" evidence="1">
    <location>
        <begin position="43"/>
        <end position="60"/>
    </location>
</feature>
<keyword evidence="1" id="KW-0472">Membrane</keyword>
<reference evidence="2" key="1">
    <citation type="journal article" date="2015" name="Nature">
        <title>Complex archaea that bridge the gap between prokaryotes and eukaryotes.</title>
        <authorList>
            <person name="Spang A."/>
            <person name="Saw J.H."/>
            <person name="Jorgensen S.L."/>
            <person name="Zaremba-Niedzwiedzka K."/>
            <person name="Martijn J."/>
            <person name="Lind A.E."/>
            <person name="van Eijk R."/>
            <person name="Schleper C."/>
            <person name="Guy L."/>
            <person name="Ettema T.J."/>
        </authorList>
    </citation>
    <scope>NUCLEOTIDE SEQUENCE</scope>
</reference>
<protein>
    <submittedName>
        <fullName evidence="2">Uncharacterized protein</fullName>
    </submittedName>
</protein>
<evidence type="ECO:0000256" key="1">
    <source>
        <dbReference type="SAM" id="Phobius"/>
    </source>
</evidence>
<proteinExistence type="predicted"/>
<keyword evidence="1" id="KW-1133">Transmembrane helix</keyword>
<sequence>MQRKWKPSTIVGTVLLGLGVVPALLWIADYTDLIRPGERPEEWGILVMSVALLGLGGLLVKSKGASIGEAFLGFFKRKSGGS</sequence>
<feature type="transmembrane region" description="Helical" evidence="1">
    <location>
        <begin position="9"/>
        <end position="28"/>
    </location>
</feature>
<dbReference type="EMBL" id="LAZR01063841">
    <property type="protein sequence ID" value="KKK58704.1"/>
    <property type="molecule type" value="Genomic_DNA"/>
</dbReference>
<organism evidence="2">
    <name type="scientific">marine sediment metagenome</name>
    <dbReference type="NCBI Taxonomy" id="412755"/>
    <lineage>
        <taxon>unclassified sequences</taxon>
        <taxon>metagenomes</taxon>
        <taxon>ecological metagenomes</taxon>
    </lineage>
</organism>
<gene>
    <name evidence="2" type="ORF">LCGC14_3041710</name>
</gene>
<evidence type="ECO:0000313" key="2">
    <source>
        <dbReference type="EMBL" id="KKK58704.1"/>
    </source>
</evidence>